<dbReference type="InterPro" id="IPR040602">
    <property type="entry name" value="Cucumopine_C"/>
</dbReference>
<organism evidence="2 3">
    <name type="scientific">Saponaria officinalis</name>
    <name type="common">Common soapwort</name>
    <name type="synonym">Lychnis saponaria</name>
    <dbReference type="NCBI Taxonomy" id="3572"/>
    <lineage>
        <taxon>Eukaryota</taxon>
        <taxon>Viridiplantae</taxon>
        <taxon>Streptophyta</taxon>
        <taxon>Embryophyta</taxon>
        <taxon>Tracheophyta</taxon>
        <taxon>Spermatophyta</taxon>
        <taxon>Magnoliopsida</taxon>
        <taxon>eudicotyledons</taxon>
        <taxon>Gunneridae</taxon>
        <taxon>Pentapetalae</taxon>
        <taxon>Caryophyllales</taxon>
        <taxon>Caryophyllaceae</taxon>
        <taxon>Caryophylleae</taxon>
        <taxon>Saponaria</taxon>
    </lineage>
</organism>
<evidence type="ECO:0000313" key="2">
    <source>
        <dbReference type="EMBL" id="KAK9716274.1"/>
    </source>
</evidence>
<accession>A0AAW1K9G4</accession>
<keyword evidence="3" id="KW-1185">Reference proteome</keyword>
<name>A0AAW1K9G4_SAPOF</name>
<dbReference type="Proteomes" id="UP001443914">
    <property type="component" value="Unassembled WGS sequence"/>
</dbReference>
<dbReference type="AlphaFoldDB" id="A0AAW1K9G4"/>
<evidence type="ECO:0000259" key="1">
    <source>
        <dbReference type="Pfam" id="PF18631"/>
    </source>
</evidence>
<comment type="caution">
    <text evidence="2">The sequence shown here is derived from an EMBL/GenBank/DDBJ whole genome shotgun (WGS) entry which is preliminary data.</text>
</comment>
<sequence>MALKTLTVSETLPYSYNDLHHLIEAIIAATEAVYSKEPEGIRQLRTGGLKIGTMNQYYTTWDFANSLIRDLSMTWFALFRTFEDTQFSLDQCCSLVERFDYATSNFLRYSGFPEMGGFAAALGKLLPNAATRAQAIQAVKVFLTYLNILTAWSFHYFPWDIGSHLTYTEPRTAPIDISRRVHVTDGQKVRLTWEPLGITVVAIIATKQNPELSQDILKALPFTIMMDHAVVCGASMYAWAPVVSTSPVRVKERQCDAPVGRLRFSQGTGQKIIVQYGEVTEDIESPVLGEVLPEYAGKIVEVGAAVLKSTMQTKEIIRLTVEVI</sequence>
<proteinExistence type="predicted"/>
<gene>
    <name evidence="2" type="ORF">RND81_06G222800</name>
</gene>
<feature type="domain" description="Cucumopine synthase C-terminal helical bundle" evidence="1">
    <location>
        <begin position="20"/>
        <end position="155"/>
    </location>
</feature>
<dbReference type="Pfam" id="PF18631">
    <property type="entry name" value="Cucumopine_C"/>
    <property type="match status" value="1"/>
</dbReference>
<protein>
    <recommendedName>
        <fullName evidence="1">Cucumopine synthase C-terminal helical bundle domain-containing protein</fullName>
    </recommendedName>
</protein>
<reference evidence="2" key="1">
    <citation type="submission" date="2024-03" db="EMBL/GenBank/DDBJ databases">
        <title>WGS assembly of Saponaria officinalis var. Norfolk2.</title>
        <authorList>
            <person name="Jenkins J."/>
            <person name="Shu S."/>
            <person name="Grimwood J."/>
            <person name="Barry K."/>
            <person name="Goodstein D."/>
            <person name="Schmutz J."/>
            <person name="Leebens-Mack J."/>
            <person name="Osbourn A."/>
        </authorList>
    </citation>
    <scope>NUCLEOTIDE SEQUENCE [LARGE SCALE GENOMIC DNA]</scope>
    <source>
        <strain evidence="2">JIC</strain>
    </source>
</reference>
<dbReference type="Gene3D" id="2.40.100.20">
    <property type="match status" value="1"/>
</dbReference>
<dbReference type="EMBL" id="JBDFQZ010000006">
    <property type="protein sequence ID" value="KAK9716274.1"/>
    <property type="molecule type" value="Genomic_DNA"/>
</dbReference>
<evidence type="ECO:0000313" key="3">
    <source>
        <dbReference type="Proteomes" id="UP001443914"/>
    </source>
</evidence>